<dbReference type="OrthoDB" id="5236058at2759"/>
<dbReference type="STRING" id="1399860.A0A2C5XCI5"/>
<name>A0A2C5XCI5_9HYPO</name>
<dbReference type="EMBL" id="NJET01000001">
    <property type="protein sequence ID" value="PHH67339.1"/>
    <property type="molecule type" value="Genomic_DNA"/>
</dbReference>
<protein>
    <submittedName>
        <fullName evidence="2">Uncharacterized protein</fullName>
    </submittedName>
</protein>
<feature type="region of interest" description="Disordered" evidence="1">
    <location>
        <begin position="346"/>
        <end position="394"/>
    </location>
</feature>
<dbReference type="AlphaFoldDB" id="A0A2C5XCI5"/>
<sequence length="441" mass="48328">MAIRKWLKALVSPRSERRNARSMMEEDVRQWRWTEEVSSVAKSAPEYGEAYEAKPLFARVSRRKSAAKHKHAAHGRGISAPLPLKHGLPSFIGDERLEPLTHSLVMDTVDRLAKIFAHVPFLVQGSAALAYHGHSAARPNMISLACPPNAVSIMLGGARDMQMPFSSTAPSTFYVHMGYETLCCVRVVARHDYGELRAAQGSQVLSLPSLANDTARHYLEAERRQEDGLATKMAADMFWLLNRMAEAAPKTPLGRPAGLVARPDFVRLFVARYPRAKSALERAGVLCKTLPSSLDVPPAVPRKDKLPSHAHQVRRQPCEQPLPANSCSCPPRLRPGADRHLAIVHQPELKPKPSSALLSRASSPADDYRPPPISKDAPAPQTPRRTSTQLPFPLSHPAFALKPLPQLGPMVRGSMLPLPLKVCKKPSPTVSLSSDASSARL</sequence>
<feature type="compositionally biased region" description="Polar residues" evidence="1">
    <location>
        <begin position="428"/>
        <end position="441"/>
    </location>
</feature>
<comment type="caution">
    <text evidence="2">The sequence shown here is derived from an EMBL/GenBank/DDBJ whole genome shotgun (WGS) entry which is preliminary data.</text>
</comment>
<reference evidence="2 3" key="1">
    <citation type="submission" date="2017-06" db="EMBL/GenBank/DDBJ databases">
        <title>Ant-infecting Ophiocordyceps genomes reveal a high diversity of potential behavioral manipulation genes and a possible major role for enterotoxins.</title>
        <authorList>
            <person name="De Bekker C."/>
            <person name="Evans H.C."/>
            <person name="Brachmann A."/>
            <person name="Hughes D.P."/>
        </authorList>
    </citation>
    <scope>NUCLEOTIDE SEQUENCE [LARGE SCALE GENOMIC DNA]</scope>
    <source>
        <strain evidence="2 3">Map64</strain>
    </source>
</reference>
<evidence type="ECO:0000313" key="2">
    <source>
        <dbReference type="EMBL" id="PHH67339.1"/>
    </source>
</evidence>
<dbReference type="Proteomes" id="UP000226192">
    <property type="component" value="Unassembled WGS sequence"/>
</dbReference>
<gene>
    <name evidence="2" type="ORF">CDD81_104</name>
</gene>
<feature type="region of interest" description="Disordered" evidence="1">
    <location>
        <begin position="298"/>
        <end position="324"/>
    </location>
</feature>
<proteinExistence type="predicted"/>
<evidence type="ECO:0000256" key="1">
    <source>
        <dbReference type="SAM" id="MobiDB-lite"/>
    </source>
</evidence>
<keyword evidence="3" id="KW-1185">Reference proteome</keyword>
<organism evidence="2 3">
    <name type="scientific">Ophiocordyceps australis</name>
    <dbReference type="NCBI Taxonomy" id="1399860"/>
    <lineage>
        <taxon>Eukaryota</taxon>
        <taxon>Fungi</taxon>
        <taxon>Dikarya</taxon>
        <taxon>Ascomycota</taxon>
        <taxon>Pezizomycotina</taxon>
        <taxon>Sordariomycetes</taxon>
        <taxon>Hypocreomycetidae</taxon>
        <taxon>Hypocreales</taxon>
        <taxon>Ophiocordycipitaceae</taxon>
        <taxon>Ophiocordyceps</taxon>
    </lineage>
</organism>
<accession>A0A2C5XCI5</accession>
<feature type="region of interest" description="Disordered" evidence="1">
    <location>
        <begin position="420"/>
        <end position="441"/>
    </location>
</feature>
<feature type="compositionally biased region" description="Low complexity" evidence="1">
    <location>
        <begin position="353"/>
        <end position="365"/>
    </location>
</feature>
<evidence type="ECO:0000313" key="3">
    <source>
        <dbReference type="Proteomes" id="UP000226192"/>
    </source>
</evidence>